<evidence type="ECO:0000256" key="1">
    <source>
        <dbReference type="ARBA" id="ARBA00004496"/>
    </source>
</evidence>
<accession>A0A2N1JFF9</accession>
<dbReference type="PANTHER" id="PTHR11097:SF9">
    <property type="entry name" value="EXOSOME COMPLEX COMPONENT RRP43"/>
    <property type="match status" value="1"/>
</dbReference>
<reference evidence="11 12" key="1">
    <citation type="submission" date="2017-10" db="EMBL/GenBank/DDBJ databases">
        <title>A novel species of cold-tolerant Malassezia isolated from bats.</title>
        <authorList>
            <person name="Lorch J.M."/>
            <person name="Palmer J.M."/>
            <person name="Vanderwolf K.J."/>
            <person name="Schmidt K.Z."/>
            <person name="Verant M.L."/>
            <person name="Weller T.J."/>
            <person name="Blehert D.S."/>
        </authorList>
    </citation>
    <scope>NUCLEOTIDE SEQUENCE [LARGE SCALE GENOMIC DNA]</scope>
    <source>
        <strain evidence="11 12">NWHC:44797-103</strain>
    </source>
</reference>
<dbReference type="GO" id="GO:0000176">
    <property type="term" value="C:nuclear exosome (RNase complex)"/>
    <property type="evidence" value="ECO:0007669"/>
    <property type="project" value="UniProtKB-ARBA"/>
</dbReference>
<dbReference type="PANTHER" id="PTHR11097">
    <property type="entry name" value="EXOSOME COMPLEX EXONUCLEASE RIBOSOMAL RNA PROCESSING PROTEIN"/>
    <property type="match status" value="1"/>
</dbReference>
<proteinExistence type="inferred from homology"/>
<keyword evidence="5" id="KW-0698">rRNA processing</keyword>
<dbReference type="InterPro" id="IPR036345">
    <property type="entry name" value="ExoRNase_PH_dom2_sf"/>
</dbReference>
<evidence type="ECO:0000313" key="11">
    <source>
        <dbReference type="EMBL" id="PKI85288.1"/>
    </source>
</evidence>
<evidence type="ECO:0000259" key="10">
    <source>
        <dbReference type="Pfam" id="PF01138"/>
    </source>
</evidence>
<dbReference type="InterPro" id="IPR001247">
    <property type="entry name" value="ExoRNase_PH_dom1"/>
</dbReference>
<dbReference type="GO" id="GO:0071035">
    <property type="term" value="P:nuclear polyadenylation-dependent rRNA catabolic process"/>
    <property type="evidence" value="ECO:0007669"/>
    <property type="project" value="TreeGrafter"/>
</dbReference>
<dbReference type="GO" id="GO:0035925">
    <property type="term" value="F:mRNA 3'-UTR AU-rich region binding"/>
    <property type="evidence" value="ECO:0007669"/>
    <property type="project" value="TreeGrafter"/>
</dbReference>
<dbReference type="GO" id="GO:0071038">
    <property type="term" value="P:TRAMP-dependent tRNA surveillance pathway"/>
    <property type="evidence" value="ECO:0007669"/>
    <property type="project" value="TreeGrafter"/>
</dbReference>
<dbReference type="GO" id="GO:0000467">
    <property type="term" value="P:exonucleolytic trimming to generate mature 3'-end of 5.8S rRNA from tricistronic rRNA transcript (SSU-rRNA, 5.8S rRNA, LSU-rRNA)"/>
    <property type="evidence" value="ECO:0007669"/>
    <property type="project" value="TreeGrafter"/>
</dbReference>
<dbReference type="GO" id="GO:0000177">
    <property type="term" value="C:cytoplasmic exosome (RNase complex)"/>
    <property type="evidence" value="ECO:0007669"/>
    <property type="project" value="TreeGrafter"/>
</dbReference>
<dbReference type="GO" id="GO:0034476">
    <property type="term" value="P:U5 snRNA 3'-end processing"/>
    <property type="evidence" value="ECO:0007669"/>
    <property type="project" value="TreeGrafter"/>
</dbReference>
<dbReference type="Pfam" id="PF01138">
    <property type="entry name" value="RNase_PH"/>
    <property type="match status" value="1"/>
</dbReference>
<keyword evidence="7" id="KW-0694">RNA-binding</keyword>
<keyword evidence="12" id="KW-1185">Reference proteome</keyword>
<comment type="subcellular location">
    <subcellularLocation>
        <location evidence="1">Cytoplasm</location>
    </subcellularLocation>
    <subcellularLocation>
        <location evidence="2">Nucleus</location>
        <location evidence="2">Nucleolus</location>
    </subcellularLocation>
</comment>
<gene>
    <name evidence="11" type="ORF">MVES_000782</name>
</gene>
<comment type="similarity">
    <text evidence="3">Belongs to the RNase PH family.</text>
</comment>
<dbReference type="EMBL" id="KZ454988">
    <property type="protein sequence ID" value="PKI85288.1"/>
    <property type="molecule type" value="Genomic_DNA"/>
</dbReference>
<dbReference type="SUPFAM" id="SSF55666">
    <property type="entry name" value="Ribonuclease PH domain 2-like"/>
    <property type="match status" value="1"/>
</dbReference>
<sequence length="274" mass="29232">MAASATMHGTDVQTSIFKKLYPQEYLRRHLDNHVRDDGRAFTEPRNVSVATGILSQANGSAVVLPNAVLAPLCSPVYHTGPPEEDAQLLTHTLQRVLSVSNVLPRDALVIEPGVAVWSLNVDVLCVSANGSVLDAAVLAAVAALGNATLPVPVNTVDAAHCICSAEKRTKLQLQGMPIVSTFGIVDATYLLTDPVAFEESLTNALISVGITDAPQDDPDADVFYVQEAGHCMANEPQGKGATLTHDTILEHCIRNARSRATMLRTLVHESLKEV</sequence>
<evidence type="ECO:0000313" key="12">
    <source>
        <dbReference type="Proteomes" id="UP000232875"/>
    </source>
</evidence>
<protein>
    <recommendedName>
        <fullName evidence="9">Ribosomal RNA-processing protein 43</fullName>
    </recommendedName>
</protein>
<dbReference type="GO" id="GO:0005730">
    <property type="term" value="C:nucleolus"/>
    <property type="evidence" value="ECO:0007669"/>
    <property type="project" value="UniProtKB-SubCell"/>
</dbReference>
<dbReference type="InterPro" id="IPR050590">
    <property type="entry name" value="Exosome_comp_Rrp42_subfam"/>
</dbReference>
<organism evidence="11 12">
    <name type="scientific">Malassezia vespertilionis</name>
    <dbReference type="NCBI Taxonomy" id="2020962"/>
    <lineage>
        <taxon>Eukaryota</taxon>
        <taxon>Fungi</taxon>
        <taxon>Dikarya</taxon>
        <taxon>Basidiomycota</taxon>
        <taxon>Ustilaginomycotina</taxon>
        <taxon>Malasseziomycetes</taxon>
        <taxon>Malasseziales</taxon>
        <taxon>Malasseziaceae</taxon>
        <taxon>Malassezia</taxon>
    </lineage>
</organism>
<dbReference type="Gene3D" id="3.30.230.70">
    <property type="entry name" value="GHMP Kinase, N-terminal domain"/>
    <property type="match status" value="2"/>
</dbReference>
<evidence type="ECO:0000256" key="6">
    <source>
        <dbReference type="ARBA" id="ARBA00022835"/>
    </source>
</evidence>
<dbReference type="GO" id="GO:0034475">
    <property type="term" value="P:U4 snRNA 3'-end processing"/>
    <property type="evidence" value="ECO:0007669"/>
    <property type="project" value="TreeGrafter"/>
</dbReference>
<dbReference type="GO" id="GO:0071028">
    <property type="term" value="P:nuclear mRNA surveillance"/>
    <property type="evidence" value="ECO:0007669"/>
    <property type="project" value="TreeGrafter"/>
</dbReference>
<evidence type="ECO:0000256" key="5">
    <source>
        <dbReference type="ARBA" id="ARBA00022552"/>
    </source>
</evidence>
<feature type="domain" description="Exoribonuclease phosphorolytic" evidence="10">
    <location>
        <begin position="69"/>
        <end position="150"/>
    </location>
</feature>
<evidence type="ECO:0000256" key="8">
    <source>
        <dbReference type="ARBA" id="ARBA00023242"/>
    </source>
</evidence>
<dbReference type="InterPro" id="IPR020568">
    <property type="entry name" value="Ribosomal_Su5_D2-typ_SF"/>
</dbReference>
<dbReference type="Proteomes" id="UP000232875">
    <property type="component" value="Unassembled WGS sequence"/>
</dbReference>
<evidence type="ECO:0000256" key="3">
    <source>
        <dbReference type="ARBA" id="ARBA00006678"/>
    </source>
</evidence>
<name>A0A2N1JFF9_9BASI</name>
<evidence type="ECO:0000256" key="4">
    <source>
        <dbReference type="ARBA" id="ARBA00022490"/>
    </source>
</evidence>
<dbReference type="OrthoDB" id="45882at2759"/>
<dbReference type="GO" id="GO:0034473">
    <property type="term" value="P:U1 snRNA 3'-end processing"/>
    <property type="evidence" value="ECO:0007669"/>
    <property type="project" value="TreeGrafter"/>
</dbReference>
<dbReference type="GO" id="GO:0016075">
    <property type="term" value="P:rRNA catabolic process"/>
    <property type="evidence" value="ECO:0007669"/>
    <property type="project" value="TreeGrafter"/>
</dbReference>
<evidence type="ECO:0000256" key="2">
    <source>
        <dbReference type="ARBA" id="ARBA00004604"/>
    </source>
</evidence>
<keyword evidence="8" id="KW-0539">Nucleus</keyword>
<evidence type="ECO:0000256" key="7">
    <source>
        <dbReference type="ARBA" id="ARBA00022884"/>
    </source>
</evidence>
<evidence type="ECO:0000256" key="9">
    <source>
        <dbReference type="ARBA" id="ARBA00030617"/>
    </source>
</evidence>
<keyword evidence="4" id="KW-0963">Cytoplasm</keyword>
<keyword evidence="6" id="KW-0271">Exosome</keyword>
<dbReference type="AlphaFoldDB" id="A0A2N1JFF9"/>
<dbReference type="STRING" id="2020962.A0A2N1JFF9"/>
<dbReference type="SUPFAM" id="SSF54211">
    <property type="entry name" value="Ribosomal protein S5 domain 2-like"/>
    <property type="match status" value="1"/>
</dbReference>
<dbReference type="InterPro" id="IPR027408">
    <property type="entry name" value="PNPase/RNase_PH_dom_sf"/>
</dbReference>